<dbReference type="InterPro" id="IPR027417">
    <property type="entry name" value="P-loop_NTPase"/>
</dbReference>
<dbReference type="Gene3D" id="3.40.50.300">
    <property type="entry name" value="P-loop containing nucleotide triphosphate hydrolases"/>
    <property type="match status" value="1"/>
</dbReference>
<dbReference type="AlphaFoldDB" id="A0A511Z1Y4"/>
<reference evidence="1 2" key="1">
    <citation type="submission" date="2019-07" db="EMBL/GenBank/DDBJ databases">
        <title>Whole genome shotgun sequence of Actinotalea fermentans NBRC 105374.</title>
        <authorList>
            <person name="Hosoyama A."/>
            <person name="Uohara A."/>
            <person name="Ohji S."/>
            <person name="Ichikawa N."/>
        </authorList>
    </citation>
    <scope>NUCLEOTIDE SEQUENCE [LARGE SCALE GENOMIC DNA]</scope>
    <source>
        <strain evidence="1 2">NBRC 105374</strain>
    </source>
</reference>
<accession>A0A511Z1Y4</accession>
<sequence>MRDVVGALRACLPWRPVEVPAEIPTGDMPGDRVSIGPAHVAKANALLPMVVDALVPAVAANPSARAVVAVAGGSGVGKSEIASLLAFFLRSAGVGAYTLSGDNYPRRIPAQNDAERLRVFRDGGVRGLVVDGLVTPERTAALRALQADDADADPAHVAQHPWLASYQRAGRSALAGYLGTPAEIDFDHLSAILGEFKNGASRLHLRRMGRGPADLWYEAVDVTGVDVVVVEWTHGASRHLRGVDVRILLNSTPAETLAHRRARGRDGATDSPFTALVLGLEQEMLDAQAPDAAIILAKSGERLTFPQYRALMARAEEGTDG</sequence>
<protein>
    <recommendedName>
        <fullName evidence="3">Adenylylsulfate kinase</fullName>
    </recommendedName>
</protein>
<evidence type="ECO:0008006" key="3">
    <source>
        <dbReference type="Google" id="ProtNLM"/>
    </source>
</evidence>
<dbReference type="EMBL" id="BJYK01000012">
    <property type="protein sequence ID" value="GEN81406.1"/>
    <property type="molecule type" value="Genomic_DNA"/>
</dbReference>
<organism evidence="1 2">
    <name type="scientific">Actinotalea fermentans</name>
    <dbReference type="NCBI Taxonomy" id="43671"/>
    <lineage>
        <taxon>Bacteria</taxon>
        <taxon>Bacillati</taxon>
        <taxon>Actinomycetota</taxon>
        <taxon>Actinomycetes</taxon>
        <taxon>Micrococcales</taxon>
        <taxon>Cellulomonadaceae</taxon>
        <taxon>Actinotalea</taxon>
    </lineage>
</organism>
<proteinExistence type="predicted"/>
<dbReference type="RefSeq" id="WP_186814587.1">
    <property type="nucleotide sequence ID" value="NZ_BJYK01000012.1"/>
</dbReference>
<evidence type="ECO:0000313" key="1">
    <source>
        <dbReference type="EMBL" id="GEN81406.1"/>
    </source>
</evidence>
<dbReference type="Proteomes" id="UP000321484">
    <property type="component" value="Unassembled WGS sequence"/>
</dbReference>
<name>A0A511Z1Y4_9CELL</name>
<evidence type="ECO:0000313" key="2">
    <source>
        <dbReference type="Proteomes" id="UP000321484"/>
    </source>
</evidence>
<gene>
    <name evidence="1" type="ORF">AFE02nite_31400</name>
</gene>
<dbReference type="SUPFAM" id="SSF52540">
    <property type="entry name" value="P-loop containing nucleoside triphosphate hydrolases"/>
    <property type="match status" value="1"/>
</dbReference>
<keyword evidence="2" id="KW-1185">Reference proteome</keyword>
<comment type="caution">
    <text evidence="1">The sequence shown here is derived from an EMBL/GenBank/DDBJ whole genome shotgun (WGS) entry which is preliminary data.</text>
</comment>